<evidence type="ECO:0000313" key="10">
    <source>
        <dbReference type="Proteomes" id="UP001596189"/>
    </source>
</evidence>
<keyword evidence="3 9" id="KW-0418">Kinase</keyword>
<evidence type="ECO:0000256" key="4">
    <source>
        <dbReference type="ARBA" id="ARBA00022840"/>
    </source>
</evidence>
<evidence type="ECO:0000313" key="9">
    <source>
        <dbReference type="EMBL" id="MFC6006720.1"/>
    </source>
</evidence>
<dbReference type="Gene3D" id="3.30.200.20">
    <property type="entry name" value="Phosphorylase Kinase, domain 1"/>
    <property type="match status" value="1"/>
</dbReference>
<dbReference type="Gene3D" id="1.10.510.10">
    <property type="entry name" value="Transferase(Phosphotransferase) domain 1"/>
    <property type="match status" value="1"/>
</dbReference>
<keyword evidence="7" id="KW-0812">Transmembrane</keyword>
<evidence type="ECO:0000256" key="2">
    <source>
        <dbReference type="ARBA" id="ARBA00022741"/>
    </source>
</evidence>
<protein>
    <submittedName>
        <fullName evidence="9">Serine/threonine-protein kinase</fullName>
        <ecNumber evidence="9">2.7.11.1</ecNumber>
    </submittedName>
</protein>
<keyword evidence="2 5" id="KW-0547">Nucleotide-binding</keyword>
<dbReference type="InterPro" id="IPR000719">
    <property type="entry name" value="Prot_kinase_dom"/>
</dbReference>
<organism evidence="9 10">
    <name type="scientific">Angustibacter luteus</name>
    <dbReference type="NCBI Taxonomy" id="658456"/>
    <lineage>
        <taxon>Bacteria</taxon>
        <taxon>Bacillati</taxon>
        <taxon>Actinomycetota</taxon>
        <taxon>Actinomycetes</taxon>
        <taxon>Kineosporiales</taxon>
        <taxon>Kineosporiaceae</taxon>
    </lineage>
</organism>
<dbReference type="RefSeq" id="WP_345718197.1">
    <property type="nucleotide sequence ID" value="NZ_BAABFP010000008.1"/>
</dbReference>
<evidence type="ECO:0000256" key="1">
    <source>
        <dbReference type="ARBA" id="ARBA00022679"/>
    </source>
</evidence>
<proteinExistence type="predicted"/>
<dbReference type="InterPro" id="IPR011009">
    <property type="entry name" value="Kinase-like_dom_sf"/>
</dbReference>
<dbReference type="InterPro" id="IPR017441">
    <property type="entry name" value="Protein_kinase_ATP_BS"/>
</dbReference>
<dbReference type="Pfam" id="PF00069">
    <property type="entry name" value="Pkinase"/>
    <property type="match status" value="1"/>
</dbReference>
<feature type="binding site" evidence="5">
    <location>
        <position position="45"/>
    </location>
    <ligand>
        <name>ATP</name>
        <dbReference type="ChEBI" id="CHEBI:30616"/>
    </ligand>
</feature>
<dbReference type="EMBL" id="JBHSRD010000003">
    <property type="protein sequence ID" value="MFC6006720.1"/>
    <property type="molecule type" value="Genomic_DNA"/>
</dbReference>
<dbReference type="PANTHER" id="PTHR43289">
    <property type="entry name" value="MITOGEN-ACTIVATED PROTEIN KINASE KINASE KINASE 20-RELATED"/>
    <property type="match status" value="1"/>
</dbReference>
<name>A0ABW1JCJ8_9ACTN</name>
<evidence type="ECO:0000256" key="3">
    <source>
        <dbReference type="ARBA" id="ARBA00022777"/>
    </source>
</evidence>
<keyword evidence="10" id="KW-1185">Reference proteome</keyword>
<dbReference type="SUPFAM" id="SSF56112">
    <property type="entry name" value="Protein kinase-like (PK-like)"/>
    <property type="match status" value="1"/>
</dbReference>
<evidence type="ECO:0000259" key="8">
    <source>
        <dbReference type="PROSITE" id="PS50011"/>
    </source>
</evidence>
<evidence type="ECO:0000256" key="7">
    <source>
        <dbReference type="SAM" id="Phobius"/>
    </source>
</evidence>
<evidence type="ECO:0000256" key="6">
    <source>
        <dbReference type="SAM" id="MobiDB-lite"/>
    </source>
</evidence>
<dbReference type="InterPro" id="IPR008271">
    <property type="entry name" value="Ser/Thr_kinase_AS"/>
</dbReference>
<keyword evidence="7" id="KW-1133">Transmembrane helix</keyword>
<sequence>MSMGERTAEQSTTLGPYRLHGRLGEGGMGVVHLGLDRAGRAVAIKVLRPHIAHDPDARARLAREVSTLRRVRHPLVAEVLDADLDGDQPYVVTRFVPGAGLDAVVREHGALAAPQLLRLGVGLASALQAIHDVHVVHRDLKPGNVLVLDGDPVVIDFGIAHVTDDIRLTSTGLVMGTPGYLSPEVIDGGRVTEATDWWGWAATLTFAASGRPPFGRGPMDVVIDRVRRGQSDLDGVDERLRPLLAAALSVDPAQRPGQDEVIDALDRYAAGESTTATVTLLPGATRLMPEVPPSYDDDPLAPPLAAAPLGTAGPSDTPDGATEDAPSGRRPMVLAALFVALVAGALADPVVTAAAVAVLCVLARLVERNRTVLARRRYERGRRRSDLWVATLSSPWHLLRAVFVQALASIQPVLLGVATAFCVGLVLPMSDGSAHPASLPAVGAGAAIALLTAWWGPGGGALRRGTATSLRVLVPRTQRWTWVLVLVVLAAGLAWWAVRQGEPSWWPVQNAPFGLGR</sequence>
<dbReference type="PROSITE" id="PS00107">
    <property type="entry name" value="PROTEIN_KINASE_ATP"/>
    <property type="match status" value="1"/>
</dbReference>
<dbReference type="PANTHER" id="PTHR43289:SF34">
    <property type="entry name" value="SERINE_THREONINE-PROTEIN KINASE YBDM-RELATED"/>
    <property type="match status" value="1"/>
</dbReference>
<feature type="transmembrane region" description="Helical" evidence="7">
    <location>
        <begin position="413"/>
        <end position="430"/>
    </location>
</feature>
<comment type="caution">
    <text evidence="9">The sequence shown here is derived from an EMBL/GenBank/DDBJ whole genome shotgun (WGS) entry which is preliminary data.</text>
</comment>
<keyword evidence="1 9" id="KW-0808">Transferase</keyword>
<dbReference type="PROSITE" id="PS50011">
    <property type="entry name" value="PROTEIN_KINASE_DOM"/>
    <property type="match status" value="1"/>
</dbReference>
<feature type="transmembrane region" description="Helical" evidence="7">
    <location>
        <begin position="333"/>
        <end position="366"/>
    </location>
</feature>
<dbReference type="EC" id="2.7.11.1" evidence="9"/>
<feature type="transmembrane region" description="Helical" evidence="7">
    <location>
        <begin position="437"/>
        <end position="456"/>
    </location>
</feature>
<feature type="region of interest" description="Disordered" evidence="6">
    <location>
        <begin position="291"/>
        <end position="326"/>
    </location>
</feature>
<keyword evidence="4 5" id="KW-0067">ATP-binding</keyword>
<evidence type="ECO:0000256" key="5">
    <source>
        <dbReference type="PROSITE-ProRule" id="PRU10141"/>
    </source>
</evidence>
<dbReference type="SMART" id="SM00220">
    <property type="entry name" value="S_TKc"/>
    <property type="match status" value="1"/>
</dbReference>
<dbReference type="Proteomes" id="UP001596189">
    <property type="component" value="Unassembled WGS sequence"/>
</dbReference>
<reference evidence="10" key="1">
    <citation type="journal article" date="2019" name="Int. J. Syst. Evol. Microbiol.">
        <title>The Global Catalogue of Microorganisms (GCM) 10K type strain sequencing project: providing services to taxonomists for standard genome sequencing and annotation.</title>
        <authorList>
            <consortium name="The Broad Institute Genomics Platform"/>
            <consortium name="The Broad Institute Genome Sequencing Center for Infectious Disease"/>
            <person name="Wu L."/>
            <person name="Ma J."/>
        </authorList>
    </citation>
    <scope>NUCLEOTIDE SEQUENCE [LARGE SCALE GENOMIC DNA]</scope>
    <source>
        <strain evidence="10">KACC 14249</strain>
    </source>
</reference>
<accession>A0ABW1JCJ8</accession>
<gene>
    <name evidence="9" type="ORF">ACFQDO_06205</name>
</gene>
<keyword evidence="7" id="KW-0472">Membrane</keyword>
<dbReference type="CDD" id="cd14014">
    <property type="entry name" value="STKc_PknB_like"/>
    <property type="match status" value="1"/>
</dbReference>
<feature type="transmembrane region" description="Helical" evidence="7">
    <location>
        <begin position="480"/>
        <end position="498"/>
    </location>
</feature>
<dbReference type="PROSITE" id="PS00108">
    <property type="entry name" value="PROTEIN_KINASE_ST"/>
    <property type="match status" value="1"/>
</dbReference>
<feature type="domain" description="Protein kinase" evidence="8">
    <location>
        <begin position="17"/>
        <end position="269"/>
    </location>
</feature>
<dbReference type="GO" id="GO:0004674">
    <property type="term" value="F:protein serine/threonine kinase activity"/>
    <property type="evidence" value="ECO:0007669"/>
    <property type="project" value="UniProtKB-EC"/>
</dbReference>